<evidence type="ECO:0000256" key="2">
    <source>
        <dbReference type="SAM" id="SignalP"/>
    </source>
</evidence>
<dbReference type="EMBL" id="FNCI01000006">
    <property type="protein sequence ID" value="SDG20337.1"/>
    <property type="molecule type" value="Genomic_DNA"/>
</dbReference>
<dbReference type="Proteomes" id="UP000198641">
    <property type="component" value="Unassembled WGS sequence"/>
</dbReference>
<evidence type="ECO:0000313" key="4">
    <source>
        <dbReference type="Proteomes" id="UP000198641"/>
    </source>
</evidence>
<protein>
    <submittedName>
        <fullName evidence="3">Uncharacterized protein</fullName>
    </submittedName>
</protein>
<evidence type="ECO:0000256" key="1">
    <source>
        <dbReference type="SAM" id="MobiDB-lite"/>
    </source>
</evidence>
<accession>A0A1G7SBB6</accession>
<sequence length="154" mass="15774">MDRNYLTLGSAASLLIAAIVMATASFATSALAADGQSLTFQGDASFNGPHGGQAIKAALVDTVSGEVLAVQSGTVSADGDPAFSFTYPDALQAGDSYAVDYWIDSNFGGGTVGTCDGMQHDHQWHIPIEVGDGSTTHVESHNPSAMSPVCASFE</sequence>
<organism evidence="3 4">
    <name type="scientific">Onishia taeanensis</name>
    <dbReference type="NCBI Taxonomy" id="284577"/>
    <lineage>
        <taxon>Bacteria</taxon>
        <taxon>Pseudomonadati</taxon>
        <taxon>Pseudomonadota</taxon>
        <taxon>Gammaproteobacteria</taxon>
        <taxon>Oceanospirillales</taxon>
        <taxon>Halomonadaceae</taxon>
        <taxon>Onishia</taxon>
    </lineage>
</organism>
<feature type="region of interest" description="Disordered" evidence="1">
    <location>
        <begin position="134"/>
        <end position="154"/>
    </location>
</feature>
<reference evidence="3 4" key="1">
    <citation type="submission" date="2016-10" db="EMBL/GenBank/DDBJ databases">
        <authorList>
            <person name="de Groot N.N."/>
        </authorList>
    </citation>
    <scope>NUCLEOTIDE SEQUENCE [LARGE SCALE GENOMIC DNA]</scope>
    <source>
        <strain evidence="3 4">BH539</strain>
    </source>
</reference>
<keyword evidence="2" id="KW-0732">Signal</keyword>
<feature type="chain" id="PRO_5011769880" evidence="2">
    <location>
        <begin position="33"/>
        <end position="154"/>
    </location>
</feature>
<feature type="signal peptide" evidence="2">
    <location>
        <begin position="1"/>
        <end position="32"/>
    </location>
</feature>
<proteinExistence type="predicted"/>
<dbReference type="RefSeq" id="WP_245696407.1">
    <property type="nucleotide sequence ID" value="NZ_FNCI01000006.1"/>
</dbReference>
<gene>
    <name evidence="3" type="ORF">SAMN05216571_10668</name>
</gene>
<keyword evidence="4" id="KW-1185">Reference proteome</keyword>
<evidence type="ECO:0000313" key="3">
    <source>
        <dbReference type="EMBL" id="SDG20337.1"/>
    </source>
</evidence>
<dbReference type="AlphaFoldDB" id="A0A1G7SBB6"/>
<name>A0A1G7SBB6_9GAMM</name>
<feature type="compositionally biased region" description="Polar residues" evidence="1">
    <location>
        <begin position="134"/>
        <end position="145"/>
    </location>
</feature>